<comment type="caution">
    <text evidence="1">The sequence shown here is derived from an EMBL/GenBank/DDBJ whole genome shotgun (WGS) entry which is preliminary data.</text>
</comment>
<dbReference type="Proteomes" id="UP000447873">
    <property type="component" value="Unassembled WGS sequence"/>
</dbReference>
<reference evidence="1 2" key="1">
    <citation type="submission" date="2018-12" db="EMBL/GenBank/DDBJ databases">
        <title>Venturia inaequalis Genome Resource.</title>
        <authorList>
            <person name="Lichtner F.J."/>
        </authorList>
    </citation>
    <scope>NUCLEOTIDE SEQUENCE [LARGE SCALE GENOMIC DNA]</scope>
    <source>
        <strain evidence="1 2">120213</strain>
    </source>
</reference>
<sequence>MDPTGLLTLPREIRQQILFSTYAFPYIEELTWRSRIEEFEKLTRWVIALRNVHPTITEDIQHVAKEWRKQLQILTQEIIKRIEAEPRNSEHLLEAWKLEDAEKIEFGITPGPTKQSSMALPRIKPVKPPTTFLSLPLELRQNILLQSYKYKRPERDHENTIASLLLKYGNSASDVRSARFFFIRDRRRRRHDQGQERDLEFYRMDKWADRLIQVHEGLSEDMVFVQQKWREAFEKEIREISKWRKELSLKLKEKEREFGLRNRT</sequence>
<organism evidence="1 2">
    <name type="scientific">Venturia inaequalis</name>
    <name type="common">Apple scab fungus</name>
    <dbReference type="NCBI Taxonomy" id="5025"/>
    <lineage>
        <taxon>Eukaryota</taxon>
        <taxon>Fungi</taxon>
        <taxon>Dikarya</taxon>
        <taxon>Ascomycota</taxon>
        <taxon>Pezizomycotina</taxon>
        <taxon>Dothideomycetes</taxon>
        <taxon>Pleosporomycetidae</taxon>
        <taxon>Venturiales</taxon>
        <taxon>Venturiaceae</taxon>
        <taxon>Venturia</taxon>
    </lineage>
</organism>
<proteinExistence type="predicted"/>
<name>A0A8H3U890_VENIN</name>
<evidence type="ECO:0000313" key="1">
    <source>
        <dbReference type="EMBL" id="KAE9963994.1"/>
    </source>
</evidence>
<evidence type="ECO:0000313" key="2">
    <source>
        <dbReference type="Proteomes" id="UP000447873"/>
    </source>
</evidence>
<gene>
    <name evidence="1" type="ORF">EG328_010879</name>
</gene>
<dbReference type="AlphaFoldDB" id="A0A8H3U890"/>
<accession>A0A8H3U890</accession>
<protein>
    <submittedName>
        <fullName evidence="1">Uncharacterized protein</fullName>
    </submittedName>
</protein>
<dbReference type="EMBL" id="WNWS01000753">
    <property type="protein sequence ID" value="KAE9963994.1"/>
    <property type="molecule type" value="Genomic_DNA"/>
</dbReference>